<gene>
    <name evidence="1" type="ORF">KHLLAP_LOCUS8269</name>
</gene>
<organism evidence="1 2">
    <name type="scientific">Anthostomella pinea</name>
    <dbReference type="NCBI Taxonomy" id="933095"/>
    <lineage>
        <taxon>Eukaryota</taxon>
        <taxon>Fungi</taxon>
        <taxon>Dikarya</taxon>
        <taxon>Ascomycota</taxon>
        <taxon>Pezizomycotina</taxon>
        <taxon>Sordariomycetes</taxon>
        <taxon>Xylariomycetidae</taxon>
        <taxon>Xylariales</taxon>
        <taxon>Xylariaceae</taxon>
        <taxon>Anthostomella</taxon>
    </lineage>
</organism>
<evidence type="ECO:0000313" key="1">
    <source>
        <dbReference type="EMBL" id="CAJ2507801.1"/>
    </source>
</evidence>
<dbReference type="AlphaFoldDB" id="A0AAI8YK39"/>
<evidence type="ECO:0000313" key="2">
    <source>
        <dbReference type="Proteomes" id="UP001295740"/>
    </source>
</evidence>
<sequence>MSESIYSPANLSIAGIAQDDRYAQPNTDITSVAAVTGSSAAGRTAASTASKRQPQILRRVDELTDEPFAQGRSVVGTSKNYLVTSLLSDCFGIGVRGKYPDRSSAAKSDKPVLFGAHIYRPKRRREMNTFTDLLSAAVKDGFVAEEVIAVMANPESMREISVHHYEDQKEFNSFVLEELKKALGRSYAGPIEEETHRWQTSWSLSIYPDKILAEAGDIGVAYESDGTDEGWESDESD</sequence>
<name>A0AAI8YK39_9PEZI</name>
<proteinExistence type="predicted"/>
<protein>
    <submittedName>
        <fullName evidence="1">Uu.00g089870.m01.CDS01</fullName>
    </submittedName>
</protein>
<dbReference type="EMBL" id="CAUWAG010000010">
    <property type="protein sequence ID" value="CAJ2507801.1"/>
    <property type="molecule type" value="Genomic_DNA"/>
</dbReference>
<comment type="caution">
    <text evidence="1">The sequence shown here is derived from an EMBL/GenBank/DDBJ whole genome shotgun (WGS) entry which is preliminary data.</text>
</comment>
<dbReference type="Proteomes" id="UP001295740">
    <property type="component" value="Unassembled WGS sequence"/>
</dbReference>
<keyword evidence="2" id="KW-1185">Reference proteome</keyword>
<reference evidence="1" key="1">
    <citation type="submission" date="2023-10" db="EMBL/GenBank/DDBJ databases">
        <authorList>
            <person name="Hackl T."/>
        </authorList>
    </citation>
    <scope>NUCLEOTIDE SEQUENCE</scope>
</reference>
<accession>A0AAI8YK39</accession>